<dbReference type="HOGENOM" id="CLU_035990_5_2_5"/>
<dbReference type="Proteomes" id="UP000001302">
    <property type="component" value="Chromosome"/>
</dbReference>
<dbReference type="InterPro" id="IPR036590">
    <property type="entry name" value="SRAP-like"/>
</dbReference>
<dbReference type="GO" id="GO:0003697">
    <property type="term" value="F:single-stranded DNA binding"/>
    <property type="evidence" value="ECO:0007669"/>
    <property type="project" value="InterPro"/>
</dbReference>
<accession>E0TDM1</accession>
<protein>
    <recommendedName>
        <fullName evidence="3">DUF159 family protein</fullName>
    </recommendedName>
</protein>
<reference evidence="2" key="1">
    <citation type="submission" date="2010-08" db="EMBL/GenBank/DDBJ databases">
        <title>Genome sequence of Parvularcula bermudensis HTCC2503.</title>
        <authorList>
            <person name="Kang D.-M."/>
            <person name="Oh H.-M."/>
            <person name="Cho J.-C."/>
        </authorList>
    </citation>
    <scope>NUCLEOTIDE SEQUENCE [LARGE SCALE GENOMIC DNA]</scope>
    <source>
        <strain evidence="2">ATCC BAA-594 / HTCC2503 / KCTC 12087</strain>
    </source>
</reference>
<dbReference type="GO" id="GO:0106300">
    <property type="term" value="P:protein-DNA covalent cross-linking repair"/>
    <property type="evidence" value="ECO:0007669"/>
    <property type="project" value="InterPro"/>
</dbReference>
<dbReference type="SUPFAM" id="SSF143081">
    <property type="entry name" value="BB1717-like"/>
    <property type="match status" value="1"/>
</dbReference>
<evidence type="ECO:0000313" key="1">
    <source>
        <dbReference type="EMBL" id="ADM08776.1"/>
    </source>
</evidence>
<dbReference type="KEGG" id="pbr:PB2503_03507"/>
<dbReference type="Gene3D" id="3.90.1680.20">
    <property type="match status" value="1"/>
</dbReference>
<reference evidence="1 2" key="2">
    <citation type="journal article" date="2011" name="J. Bacteriol.">
        <title>Complete genome sequence of strain HTCC2503T of Parvularcula bermudensis, the type species of the order "Parvularculales" in the class Alphaproteobacteria.</title>
        <authorList>
            <person name="Oh H.M."/>
            <person name="Kang I."/>
            <person name="Vergin K.L."/>
            <person name="Kang D."/>
            <person name="Rhee K.H."/>
            <person name="Giovannoni S.J."/>
            <person name="Cho J.C."/>
        </authorList>
    </citation>
    <scope>NUCLEOTIDE SEQUENCE [LARGE SCALE GENOMIC DNA]</scope>
    <source>
        <strain evidence="2">ATCC BAA-594 / HTCC2503 / KCTC 12087</strain>
    </source>
</reference>
<evidence type="ECO:0000313" key="2">
    <source>
        <dbReference type="Proteomes" id="UP000001302"/>
    </source>
</evidence>
<dbReference type="InterPro" id="IPR003738">
    <property type="entry name" value="SRAP"/>
</dbReference>
<organism evidence="1 2">
    <name type="scientific">Parvularcula bermudensis (strain ATCC BAA-594 / HTCC2503 / KCTC 12087)</name>
    <dbReference type="NCBI Taxonomy" id="314260"/>
    <lineage>
        <taxon>Bacteria</taxon>
        <taxon>Pseudomonadati</taxon>
        <taxon>Pseudomonadota</taxon>
        <taxon>Alphaproteobacteria</taxon>
        <taxon>Parvularculales</taxon>
        <taxon>Parvularculaceae</taxon>
        <taxon>Parvularcula</taxon>
    </lineage>
</organism>
<dbReference type="Pfam" id="PF02586">
    <property type="entry name" value="SRAP"/>
    <property type="match status" value="1"/>
</dbReference>
<proteinExistence type="predicted"/>
<dbReference type="EMBL" id="CP002156">
    <property type="protein sequence ID" value="ADM08776.1"/>
    <property type="molecule type" value="Genomic_DNA"/>
</dbReference>
<dbReference type="AlphaFoldDB" id="E0TDM1"/>
<name>E0TDM1_PARBH</name>
<sequence>MCNRYANRASIAEMRRLMAALKRILETTSETGNFGGEDVYPDRNGVVLRPLGEDRIELAALRWGFPETKAGSRPITNIRNLKSAWWRNVNGEYLLKPEHRCLVPFTAFAEPPRSPIWFGLPDQEVAFFAGIWRP</sequence>
<dbReference type="STRING" id="314260.PB2503_03507"/>
<keyword evidence="2" id="KW-1185">Reference proteome</keyword>
<evidence type="ECO:0008006" key="3">
    <source>
        <dbReference type="Google" id="ProtNLM"/>
    </source>
</evidence>
<gene>
    <name evidence="1" type="ordered locus">PB2503_03507</name>
</gene>
<dbReference type="eggNOG" id="COG2135">
    <property type="taxonomic scope" value="Bacteria"/>
</dbReference>